<sequence length="299" mass="30217">MRSATIISLGASAVFAVGAVFVARIWMPPHPAHAQSPAAIKPAVSDGVSVVVASVPISYGSKLDARYLKVIKLPAATAPPGAFASVNDLMGQPGGVPLALADFAPQDPILPGKITGPGERQTLAALIDPNMRAYTIGVTDVSGGGGHVMPGDRVDVVLTRDVTPAGTNSSPATRRIASEVVLQDVRVLGVDQNANPTTTQAVVARTSTLEVSAQDAVRLALAAQTGSLSLALRRTGEQAMAPVKALIGGEAPTISGSGKPAGKRAASKPTEPVQATVTVVQGEVATKQSVAFDKAGAGF</sequence>
<gene>
    <name evidence="3" type="primary">cpaB</name>
    <name evidence="3" type="ORF">KCG34_12960</name>
</gene>
<evidence type="ECO:0000313" key="3">
    <source>
        <dbReference type="EMBL" id="QUD86017.1"/>
    </source>
</evidence>
<dbReference type="InterPro" id="IPR031571">
    <property type="entry name" value="RcpC_dom"/>
</dbReference>
<protein>
    <submittedName>
        <fullName evidence="3">Flp pilus assembly protein CpaB</fullName>
    </submittedName>
</protein>
<dbReference type="KEGG" id="caul:KCG34_12960"/>
<dbReference type="Proteomes" id="UP000676409">
    <property type="component" value="Chromosome"/>
</dbReference>
<organism evidence="3 4">
    <name type="scientific">Phenylobacterium montanum</name>
    <dbReference type="NCBI Taxonomy" id="2823693"/>
    <lineage>
        <taxon>Bacteria</taxon>
        <taxon>Pseudomonadati</taxon>
        <taxon>Pseudomonadota</taxon>
        <taxon>Alphaproteobacteria</taxon>
        <taxon>Caulobacterales</taxon>
        <taxon>Caulobacteraceae</taxon>
        <taxon>Phenylobacterium</taxon>
    </lineage>
</organism>
<accession>A0A975FW35</accession>
<dbReference type="RefSeq" id="WP_211936069.1">
    <property type="nucleotide sequence ID" value="NZ_CP073078.1"/>
</dbReference>
<dbReference type="CDD" id="cd11614">
    <property type="entry name" value="SAF_CpaB_FlgA_like"/>
    <property type="match status" value="1"/>
</dbReference>
<evidence type="ECO:0000259" key="2">
    <source>
        <dbReference type="Pfam" id="PF16976"/>
    </source>
</evidence>
<evidence type="ECO:0000256" key="1">
    <source>
        <dbReference type="SAM" id="MobiDB-lite"/>
    </source>
</evidence>
<dbReference type="EMBL" id="CP073078">
    <property type="protein sequence ID" value="QUD86017.1"/>
    <property type="molecule type" value="Genomic_DNA"/>
</dbReference>
<reference evidence="3" key="1">
    <citation type="submission" date="2021-04" db="EMBL/GenBank/DDBJ databases">
        <title>The complete genome sequence of Caulobacter sp. S6.</title>
        <authorList>
            <person name="Tang Y."/>
            <person name="Ouyang W."/>
            <person name="Liu Q."/>
            <person name="Huang B."/>
            <person name="Guo Z."/>
            <person name="Lei P."/>
        </authorList>
    </citation>
    <scope>NUCLEOTIDE SEQUENCE</scope>
    <source>
        <strain evidence="3">S6</strain>
    </source>
</reference>
<dbReference type="AlphaFoldDB" id="A0A975FW35"/>
<feature type="region of interest" description="Disordered" evidence="1">
    <location>
        <begin position="249"/>
        <end position="272"/>
    </location>
</feature>
<evidence type="ECO:0000313" key="4">
    <source>
        <dbReference type="Proteomes" id="UP000676409"/>
    </source>
</evidence>
<proteinExistence type="predicted"/>
<keyword evidence="4" id="KW-1185">Reference proteome</keyword>
<dbReference type="InterPro" id="IPR017592">
    <property type="entry name" value="Pilus_assmbl_Flp-typ_CpaB"/>
</dbReference>
<name>A0A975FW35_9CAUL</name>
<dbReference type="Pfam" id="PF16976">
    <property type="entry name" value="RcpC"/>
    <property type="match status" value="1"/>
</dbReference>
<dbReference type="NCBIfam" id="TIGR03177">
    <property type="entry name" value="pilus_cpaB"/>
    <property type="match status" value="1"/>
</dbReference>
<feature type="domain" description="Flp pilus assembly protein RcpC/CpaB" evidence="2">
    <location>
        <begin position="122"/>
        <end position="233"/>
    </location>
</feature>